<keyword evidence="5" id="KW-1185">Reference proteome</keyword>
<feature type="domain" description="DUF7144" evidence="3">
    <location>
        <begin position="48"/>
        <end position="159"/>
    </location>
</feature>
<proteinExistence type="predicted"/>
<feature type="transmembrane region" description="Helical" evidence="2">
    <location>
        <begin position="142"/>
        <end position="159"/>
    </location>
</feature>
<organism evidence="4 5">
    <name type="scientific">Micromonospora halophytica</name>
    <dbReference type="NCBI Taxonomy" id="47864"/>
    <lineage>
        <taxon>Bacteria</taxon>
        <taxon>Bacillati</taxon>
        <taxon>Actinomycetota</taxon>
        <taxon>Actinomycetes</taxon>
        <taxon>Micromonosporales</taxon>
        <taxon>Micromonosporaceae</taxon>
        <taxon>Micromonospora</taxon>
    </lineage>
</organism>
<name>A0A1C5I034_9ACTN</name>
<evidence type="ECO:0000256" key="1">
    <source>
        <dbReference type="SAM" id="MobiDB-lite"/>
    </source>
</evidence>
<dbReference type="Pfam" id="PF23636">
    <property type="entry name" value="DUF7144"/>
    <property type="match status" value="1"/>
</dbReference>
<keyword evidence="2" id="KW-1133">Transmembrane helix</keyword>
<feature type="transmembrane region" description="Helical" evidence="2">
    <location>
        <begin position="47"/>
        <end position="69"/>
    </location>
</feature>
<feature type="region of interest" description="Disordered" evidence="1">
    <location>
        <begin position="1"/>
        <end position="38"/>
    </location>
</feature>
<keyword evidence="2" id="KW-0812">Transmembrane</keyword>
<evidence type="ECO:0000313" key="4">
    <source>
        <dbReference type="EMBL" id="SCG51567.1"/>
    </source>
</evidence>
<reference evidence="5" key="1">
    <citation type="submission" date="2016-06" db="EMBL/GenBank/DDBJ databases">
        <authorList>
            <person name="Varghese N."/>
        </authorList>
    </citation>
    <scope>NUCLEOTIDE SEQUENCE [LARGE SCALE GENOMIC DNA]</scope>
    <source>
        <strain evidence="5">DSM 43171</strain>
    </source>
</reference>
<keyword evidence="2" id="KW-0472">Membrane</keyword>
<dbReference type="EMBL" id="FMDN01000007">
    <property type="protein sequence ID" value="SCG51567.1"/>
    <property type="molecule type" value="Genomic_DNA"/>
</dbReference>
<dbReference type="InterPro" id="IPR055568">
    <property type="entry name" value="DUF7144"/>
</dbReference>
<sequence length="172" mass="17746">MSAEGGADPPAAGRGPGAGAPQDRGGRRRTGRPDRAAGTVVENRRPALLAGALVGAAGLLDFLAGFATTRAEPYVVMTNREMVHLHTAAWGRLHLLIGLAALVAGLVIALGPRWATVLGLGAVAAGSVADLLFLPYDPLRELLAVGFEIAAVVVLVRNRRLPGGRPGRRTRA</sequence>
<accession>A0A1C5I034</accession>
<feature type="compositionally biased region" description="Low complexity" evidence="1">
    <location>
        <begin position="1"/>
        <end position="23"/>
    </location>
</feature>
<dbReference type="Proteomes" id="UP000199408">
    <property type="component" value="Unassembled WGS sequence"/>
</dbReference>
<evidence type="ECO:0000256" key="2">
    <source>
        <dbReference type="SAM" id="Phobius"/>
    </source>
</evidence>
<feature type="transmembrane region" description="Helical" evidence="2">
    <location>
        <begin position="89"/>
        <end position="110"/>
    </location>
</feature>
<gene>
    <name evidence="4" type="ORF">GA0070560_10736</name>
</gene>
<evidence type="ECO:0000259" key="3">
    <source>
        <dbReference type="Pfam" id="PF23636"/>
    </source>
</evidence>
<protein>
    <recommendedName>
        <fullName evidence="3">DUF7144 domain-containing protein</fullName>
    </recommendedName>
</protein>
<evidence type="ECO:0000313" key="5">
    <source>
        <dbReference type="Proteomes" id="UP000199408"/>
    </source>
</evidence>
<feature type="transmembrane region" description="Helical" evidence="2">
    <location>
        <begin position="117"/>
        <end position="136"/>
    </location>
</feature>
<dbReference type="AlphaFoldDB" id="A0A1C5I034"/>